<gene>
    <name evidence="2" type="ORF">Salat_0507500</name>
</gene>
<evidence type="ECO:0000256" key="1">
    <source>
        <dbReference type="SAM" id="MobiDB-lite"/>
    </source>
</evidence>
<evidence type="ECO:0000313" key="2">
    <source>
        <dbReference type="EMBL" id="KAK4441726.1"/>
    </source>
</evidence>
<sequence length="130" mass="13703">MEGGRFDASAYMLFEASGDSEAGYFDGKAEAEDESGSAAEDDAQSCSYGSLSDRAAVHGVDDAGGDADVDDSDGEEEYGAGRNSDEEDGVVDQCCGVAAEKVNEHKANCEDSNERETETDRLFWEACLAS</sequence>
<name>A0AAE2D0V7_9LAMI</name>
<feature type="region of interest" description="Disordered" evidence="1">
    <location>
        <begin position="21"/>
        <end position="90"/>
    </location>
</feature>
<feature type="compositionally biased region" description="Acidic residues" evidence="1">
    <location>
        <begin position="31"/>
        <end position="43"/>
    </location>
</feature>
<dbReference type="EMBL" id="JACGWO010000001">
    <property type="protein sequence ID" value="KAK4441726.1"/>
    <property type="molecule type" value="Genomic_DNA"/>
</dbReference>
<dbReference type="PANTHER" id="PTHR35726:SF4">
    <property type="entry name" value="GLUTAMIC ACID-RICH PROTEIN-LIKE"/>
    <property type="match status" value="1"/>
</dbReference>
<accession>A0AAE2D0V7</accession>
<dbReference type="AlphaFoldDB" id="A0AAE2D0V7"/>
<keyword evidence="3" id="KW-1185">Reference proteome</keyword>
<reference evidence="2" key="1">
    <citation type="submission" date="2020-06" db="EMBL/GenBank/DDBJ databases">
        <authorList>
            <person name="Li T."/>
            <person name="Hu X."/>
            <person name="Zhang T."/>
            <person name="Song X."/>
            <person name="Zhang H."/>
            <person name="Dai N."/>
            <person name="Sheng W."/>
            <person name="Hou X."/>
            <person name="Wei L."/>
        </authorList>
    </citation>
    <scope>NUCLEOTIDE SEQUENCE</scope>
    <source>
        <strain evidence="2">3651</strain>
        <tissue evidence="2">Leaf</tissue>
    </source>
</reference>
<dbReference type="PANTHER" id="PTHR35726">
    <property type="entry name" value="GLUTAMIC ACID-RICH PROTEIN-LIKE"/>
    <property type="match status" value="1"/>
</dbReference>
<protein>
    <submittedName>
        <fullName evidence="2">Uncharacterized protein</fullName>
    </submittedName>
</protein>
<evidence type="ECO:0000313" key="3">
    <source>
        <dbReference type="Proteomes" id="UP001293254"/>
    </source>
</evidence>
<feature type="compositionally biased region" description="Acidic residues" evidence="1">
    <location>
        <begin position="63"/>
        <end position="78"/>
    </location>
</feature>
<dbReference type="Proteomes" id="UP001293254">
    <property type="component" value="Unassembled WGS sequence"/>
</dbReference>
<comment type="caution">
    <text evidence="2">The sequence shown here is derived from an EMBL/GenBank/DDBJ whole genome shotgun (WGS) entry which is preliminary data.</text>
</comment>
<organism evidence="2 3">
    <name type="scientific">Sesamum alatum</name>
    <dbReference type="NCBI Taxonomy" id="300844"/>
    <lineage>
        <taxon>Eukaryota</taxon>
        <taxon>Viridiplantae</taxon>
        <taxon>Streptophyta</taxon>
        <taxon>Embryophyta</taxon>
        <taxon>Tracheophyta</taxon>
        <taxon>Spermatophyta</taxon>
        <taxon>Magnoliopsida</taxon>
        <taxon>eudicotyledons</taxon>
        <taxon>Gunneridae</taxon>
        <taxon>Pentapetalae</taxon>
        <taxon>asterids</taxon>
        <taxon>lamiids</taxon>
        <taxon>Lamiales</taxon>
        <taxon>Pedaliaceae</taxon>
        <taxon>Sesamum</taxon>
    </lineage>
</organism>
<proteinExistence type="predicted"/>
<reference evidence="2" key="2">
    <citation type="journal article" date="2024" name="Plant">
        <title>Genomic evolution and insights into agronomic trait innovations of Sesamum species.</title>
        <authorList>
            <person name="Miao H."/>
            <person name="Wang L."/>
            <person name="Qu L."/>
            <person name="Liu H."/>
            <person name="Sun Y."/>
            <person name="Le M."/>
            <person name="Wang Q."/>
            <person name="Wei S."/>
            <person name="Zheng Y."/>
            <person name="Lin W."/>
            <person name="Duan Y."/>
            <person name="Cao H."/>
            <person name="Xiong S."/>
            <person name="Wang X."/>
            <person name="Wei L."/>
            <person name="Li C."/>
            <person name="Ma Q."/>
            <person name="Ju M."/>
            <person name="Zhao R."/>
            <person name="Li G."/>
            <person name="Mu C."/>
            <person name="Tian Q."/>
            <person name="Mei H."/>
            <person name="Zhang T."/>
            <person name="Gao T."/>
            <person name="Zhang H."/>
        </authorList>
    </citation>
    <scope>NUCLEOTIDE SEQUENCE</scope>
    <source>
        <strain evidence="2">3651</strain>
    </source>
</reference>